<proteinExistence type="inferred from homology"/>
<dbReference type="GO" id="GO:0015288">
    <property type="term" value="F:porin activity"/>
    <property type="evidence" value="ECO:0007669"/>
    <property type="project" value="TreeGrafter"/>
</dbReference>
<dbReference type="KEGG" id="ptv:AA957_03580"/>
<evidence type="ECO:0000256" key="4">
    <source>
        <dbReference type="SAM" id="MobiDB-lite"/>
    </source>
</evidence>
<dbReference type="RefSeq" id="WP_053106737.1">
    <property type="nucleotide sequence ID" value="NZ_CP011507.1"/>
</dbReference>
<evidence type="ECO:0000256" key="2">
    <source>
        <dbReference type="ARBA" id="ARBA00022448"/>
    </source>
</evidence>
<comment type="similarity">
    <text evidence="1">Belongs to the outer membrane porin (Opr) (TC 1.B.25) family.</text>
</comment>
<dbReference type="Proteomes" id="UP000036608">
    <property type="component" value="Chromosome"/>
</dbReference>
<evidence type="ECO:0000256" key="1">
    <source>
        <dbReference type="ARBA" id="ARBA00009075"/>
    </source>
</evidence>
<dbReference type="EMBL" id="CP011507">
    <property type="protein sequence ID" value="AKS05231.1"/>
    <property type="molecule type" value="Genomic_DNA"/>
</dbReference>
<dbReference type="InterPro" id="IPR005318">
    <property type="entry name" value="OM_porin_bac"/>
</dbReference>
<gene>
    <name evidence="5" type="ORF">AA957_03580</name>
</gene>
<evidence type="ECO:0000313" key="6">
    <source>
        <dbReference type="Proteomes" id="UP000036608"/>
    </source>
</evidence>
<sequence length="426" mass="47014">MKRSSHEAGFARAAKPLTLLLGLGPLAAQADLIDDAHGNLTLRNFYYNHDLRDSTKPAQSKLEEWAQGFIFKGGSGYTDGTVGVGVDVYAGLGLKLDSSPSRSGTGLLPGAYDRAGGPRNADPRSVDNFSEATAALKLKYSKSELKVGGLFPKIPLVTSGDSRLLPQFFEGAMLDIREIDNLDISLGQMRRVNQREFAGSREIQVGNYYSVFSDRFNYLGGTWRINPQWTAGAWGGRLEDVYQQNLYTVTHTQKTGEWNLSGTLNYLDTGESGAEQAGKLDSRMTSAMLSANLRAQTFRIGYQYNAGDSALPFIHDTDLPGVANAVQVLRFDRAQERSWQARYDLDFAPLGVPGLTAFARYVKGDNFKVAGQDASEWERNLDITYVIQDGPLKNLALRWRNVQLQGDATGRRDENRVILAYTLPLF</sequence>
<evidence type="ECO:0000256" key="3">
    <source>
        <dbReference type="ARBA" id="ARBA00022729"/>
    </source>
</evidence>
<reference evidence="5 6" key="1">
    <citation type="journal article" date="2015" name="Genome Announc.">
        <title>Complete Genome Sequence of the Rhizobacterium Pseudomonas trivialis Strain IHBB745 with Multiple Plant Growth-Promoting Activities and Tolerance to Desiccation and Alkalinity.</title>
        <authorList>
            <person name="Gulati A."/>
            <person name="Swarnkar M.K."/>
            <person name="Vyas P."/>
            <person name="Rahi P."/>
            <person name="Thakur R."/>
            <person name="Thakur N."/>
            <person name="Singh A.K."/>
        </authorList>
    </citation>
    <scope>NUCLEOTIDE SEQUENCE [LARGE SCALE GENOMIC DNA]</scope>
    <source>
        <strain evidence="6">745</strain>
    </source>
</reference>
<dbReference type="PANTHER" id="PTHR34596">
    <property type="entry name" value="CHITOPORIN"/>
    <property type="match status" value="1"/>
</dbReference>
<dbReference type="Gene3D" id="2.40.160.10">
    <property type="entry name" value="Porin"/>
    <property type="match status" value="1"/>
</dbReference>
<keyword evidence="2" id="KW-0813">Transport</keyword>
<accession>A0A0H5A326</accession>
<dbReference type="GO" id="GO:0016020">
    <property type="term" value="C:membrane"/>
    <property type="evidence" value="ECO:0007669"/>
    <property type="project" value="InterPro"/>
</dbReference>
<dbReference type="PANTHER" id="PTHR34596:SF2">
    <property type="entry name" value="CHITOPORIN"/>
    <property type="match status" value="1"/>
</dbReference>
<organism evidence="5 6">
    <name type="scientific">Pseudomonas trivialis</name>
    <dbReference type="NCBI Taxonomy" id="200450"/>
    <lineage>
        <taxon>Bacteria</taxon>
        <taxon>Pseudomonadati</taxon>
        <taxon>Pseudomonadota</taxon>
        <taxon>Gammaproteobacteria</taxon>
        <taxon>Pseudomonadales</taxon>
        <taxon>Pseudomonadaceae</taxon>
        <taxon>Pseudomonas</taxon>
    </lineage>
</organism>
<keyword evidence="3" id="KW-0732">Signal</keyword>
<protein>
    <submittedName>
        <fullName evidence="5">Porin</fullName>
    </submittedName>
</protein>
<dbReference type="Pfam" id="PF03573">
    <property type="entry name" value="OprD"/>
    <property type="match status" value="1"/>
</dbReference>
<dbReference type="PATRIC" id="fig|200450.3.peg.757"/>
<reference evidence="6" key="2">
    <citation type="submission" date="2015-05" db="EMBL/GenBank/DDBJ databases">
        <authorList>
            <person name="Swarnkar M.K."/>
            <person name="Vyas P."/>
            <person name="Rahi P."/>
            <person name="Thakur R."/>
            <person name="Thakur N."/>
            <person name="Singh A.K."/>
            <person name="Gulati A."/>
        </authorList>
    </citation>
    <scope>NUCLEOTIDE SEQUENCE [LARGE SCALE GENOMIC DNA]</scope>
    <source>
        <strain evidence="6">745</strain>
    </source>
</reference>
<dbReference type="AlphaFoldDB" id="A0A0H5A326"/>
<feature type="region of interest" description="Disordered" evidence="4">
    <location>
        <begin position="105"/>
        <end position="126"/>
    </location>
</feature>
<dbReference type="InterPro" id="IPR023614">
    <property type="entry name" value="Porin_dom_sf"/>
</dbReference>
<dbReference type="OrthoDB" id="6759120at2"/>
<name>A0A0H5A326_9PSED</name>
<evidence type="ECO:0000313" key="5">
    <source>
        <dbReference type="EMBL" id="AKS05231.1"/>
    </source>
</evidence>